<dbReference type="GO" id="GO:0003677">
    <property type="term" value="F:DNA binding"/>
    <property type="evidence" value="ECO:0007669"/>
    <property type="project" value="InterPro"/>
</dbReference>
<accession>A0A1Z3HMN1</accession>
<evidence type="ECO:0000259" key="9">
    <source>
        <dbReference type="Pfam" id="PF06144"/>
    </source>
</evidence>
<dbReference type="Gene3D" id="3.40.50.300">
    <property type="entry name" value="P-loop containing nucleotide triphosphate hydrolases"/>
    <property type="match status" value="1"/>
</dbReference>
<gene>
    <name evidence="11" type="primary">holA</name>
    <name evidence="11" type="ORF">XM38_025020</name>
</gene>
<dbReference type="InterPro" id="IPR005790">
    <property type="entry name" value="DNA_polIII_delta"/>
</dbReference>
<proteinExistence type="inferred from homology"/>
<comment type="similarity">
    <text evidence="7">Belongs to the DNA polymerase HolA subunit family.</text>
</comment>
<dbReference type="RefSeq" id="WP_306441502.1">
    <property type="nucleotide sequence ID" value="NZ_CP021983.2"/>
</dbReference>
<keyword evidence="3 11" id="KW-0808">Transferase</keyword>
<evidence type="ECO:0000256" key="3">
    <source>
        <dbReference type="ARBA" id="ARBA00022679"/>
    </source>
</evidence>
<dbReference type="EC" id="2.7.7.7" evidence="1"/>
<evidence type="ECO:0000313" key="11">
    <source>
        <dbReference type="EMBL" id="ASC71550.1"/>
    </source>
</evidence>
<keyword evidence="6" id="KW-0239">DNA-directed DNA polymerase</keyword>
<dbReference type="InterPro" id="IPR027417">
    <property type="entry name" value="P-loop_NTPase"/>
</dbReference>
<dbReference type="PANTHER" id="PTHR34388">
    <property type="entry name" value="DNA POLYMERASE III SUBUNIT DELTA"/>
    <property type="match status" value="1"/>
</dbReference>
<dbReference type="PANTHER" id="PTHR34388:SF1">
    <property type="entry name" value="DNA POLYMERASE III SUBUNIT DELTA"/>
    <property type="match status" value="1"/>
</dbReference>
<dbReference type="Pfam" id="PF06144">
    <property type="entry name" value="DNA_pol3_delta"/>
    <property type="match status" value="1"/>
</dbReference>
<dbReference type="EMBL" id="CP021983">
    <property type="protein sequence ID" value="ASC71550.1"/>
    <property type="molecule type" value="Genomic_DNA"/>
</dbReference>
<protein>
    <recommendedName>
        <fullName evidence="2">DNA polymerase III subunit delta</fullName>
        <ecNumber evidence="1">2.7.7.7</ecNumber>
    </recommendedName>
</protein>
<dbReference type="InterPro" id="IPR008921">
    <property type="entry name" value="DNA_pol3_clamp-load_cplx_C"/>
</dbReference>
<dbReference type="GO" id="GO:0003887">
    <property type="term" value="F:DNA-directed DNA polymerase activity"/>
    <property type="evidence" value="ECO:0007669"/>
    <property type="project" value="UniProtKB-KW"/>
</dbReference>
<evidence type="ECO:0000256" key="2">
    <source>
        <dbReference type="ARBA" id="ARBA00017703"/>
    </source>
</evidence>
<name>A0A1Z3HMN1_9CYAN</name>
<dbReference type="Gene3D" id="1.10.8.60">
    <property type="match status" value="1"/>
</dbReference>
<dbReference type="KEGG" id="hhg:XM38_025020"/>
<sequence>MPIYFYWGDDEFRLSQAVADLCDRTLAADWASFNFDKLGPETPDAPLQALNQAMTPPFGLGQRLVWLQDTALGQRCPEAVLQELERTLPQVPESTVLLFTSRNKPDGRAKFTKLLQRHGELRQFATIPPWKREQLAQQVTQMAQKIGLSLSPEATTALTTAIGNDTRQLWNELQKLAIYWQPSTQPLPAAVVHDLVTASSQNSLQLAQALGQGQTSRALTLVNDLLNRNEPALRIVAVLVSQFRTWLWVKLLTEAGERDARTIAQAAERWAILSAFTFCKKRYRFSPWLP</sequence>
<dbReference type="NCBIfam" id="TIGR01128">
    <property type="entry name" value="holA"/>
    <property type="match status" value="1"/>
</dbReference>
<keyword evidence="5" id="KW-0235">DNA replication</keyword>
<dbReference type="Pfam" id="PF21694">
    <property type="entry name" value="DNA_pol3_delta_C"/>
    <property type="match status" value="1"/>
</dbReference>
<evidence type="ECO:0000256" key="1">
    <source>
        <dbReference type="ARBA" id="ARBA00012417"/>
    </source>
</evidence>
<evidence type="ECO:0000259" key="10">
    <source>
        <dbReference type="Pfam" id="PF21694"/>
    </source>
</evidence>
<dbReference type="SUPFAM" id="SSF52540">
    <property type="entry name" value="P-loop containing nucleoside triphosphate hydrolases"/>
    <property type="match status" value="1"/>
</dbReference>
<feature type="domain" description="DNA polymerase III delta subunit-like C-terminal" evidence="10">
    <location>
        <begin position="201"/>
        <end position="260"/>
    </location>
</feature>
<feature type="domain" description="DNA polymerase III delta N-terminal" evidence="9">
    <location>
        <begin position="4"/>
        <end position="119"/>
    </location>
</feature>
<evidence type="ECO:0000256" key="6">
    <source>
        <dbReference type="ARBA" id="ARBA00022932"/>
    </source>
</evidence>
<comment type="catalytic activity">
    <reaction evidence="8">
        <text>DNA(n) + a 2'-deoxyribonucleoside 5'-triphosphate = DNA(n+1) + diphosphate</text>
        <dbReference type="Rhea" id="RHEA:22508"/>
        <dbReference type="Rhea" id="RHEA-COMP:17339"/>
        <dbReference type="Rhea" id="RHEA-COMP:17340"/>
        <dbReference type="ChEBI" id="CHEBI:33019"/>
        <dbReference type="ChEBI" id="CHEBI:61560"/>
        <dbReference type="ChEBI" id="CHEBI:173112"/>
        <dbReference type="EC" id="2.7.7.7"/>
    </reaction>
</comment>
<organism evidence="11 12">
    <name type="scientific">Halomicronema hongdechloris C2206</name>
    <dbReference type="NCBI Taxonomy" id="1641165"/>
    <lineage>
        <taxon>Bacteria</taxon>
        <taxon>Bacillati</taxon>
        <taxon>Cyanobacteriota</taxon>
        <taxon>Cyanophyceae</taxon>
        <taxon>Nodosilineales</taxon>
        <taxon>Nodosilineaceae</taxon>
        <taxon>Halomicronema</taxon>
    </lineage>
</organism>
<keyword evidence="4 11" id="KW-0548">Nucleotidyltransferase</keyword>
<evidence type="ECO:0000256" key="8">
    <source>
        <dbReference type="ARBA" id="ARBA00049244"/>
    </source>
</evidence>
<keyword evidence="12" id="KW-1185">Reference proteome</keyword>
<dbReference type="AlphaFoldDB" id="A0A1Z3HMN1"/>
<evidence type="ECO:0000313" key="12">
    <source>
        <dbReference type="Proteomes" id="UP000191901"/>
    </source>
</evidence>
<evidence type="ECO:0000256" key="4">
    <source>
        <dbReference type="ARBA" id="ARBA00022695"/>
    </source>
</evidence>
<evidence type="ECO:0000256" key="7">
    <source>
        <dbReference type="ARBA" id="ARBA00034754"/>
    </source>
</evidence>
<evidence type="ECO:0000256" key="5">
    <source>
        <dbReference type="ARBA" id="ARBA00022705"/>
    </source>
</evidence>
<dbReference type="InterPro" id="IPR010372">
    <property type="entry name" value="DNA_pol3_delta_N"/>
</dbReference>
<dbReference type="Proteomes" id="UP000191901">
    <property type="component" value="Chromosome"/>
</dbReference>
<dbReference type="GO" id="GO:0009360">
    <property type="term" value="C:DNA polymerase III complex"/>
    <property type="evidence" value="ECO:0007669"/>
    <property type="project" value="InterPro"/>
</dbReference>
<dbReference type="Gene3D" id="1.20.272.10">
    <property type="match status" value="1"/>
</dbReference>
<dbReference type="InterPro" id="IPR048466">
    <property type="entry name" value="DNA_pol3_delta-like_C"/>
</dbReference>
<reference evidence="11 12" key="1">
    <citation type="journal article" date="2016" name="Biochim. Biophys. Acta">
        <title>Characterization of red-shifted phycobilisomes isolated from the chlorophyll f-containing cyanobacterium Halomicronema hongdechloris.</title>
        <authorList>
            <person name="Li Y."/>
            <person name="Lin Y."/>
            <person name="Garvey C.J."/>
            <person name="Birch D."/>
            <person name="Corkery R.W."/>
            <person name="Loughlin P.C."/>
            <person name="Scheer H."/>
            <person name="Willows R.D."/>
            <person name="Chen M."/>
        </authorList>
    </citation>
    <scope>NUCLEOTIDE SEQUENCE [LARGE SCALE GENOMIC DNA]</scope>
    <source>
        <strain evidence="11 12">C2206</strain>
    </source>
</reference>
<dbReference type="SUPFAM" id="SSF48019">
    <property type="entry name" value="post-AAA+ oligomerization domain-like"/>
    <property type="match status" value="1"/>
</dbReference>
<dbReference type="GO" id="GO:0006261">
    <property type="term" value="P:DNA-templated DNA replication"/>
    <property type="evidence" value="ECO:0007669"/>
    <property type="project" value="TreeGrafter"/>
</dbReference>